<comment type="caution">
    <text evidence="2">The sequence shown here is derived from an EMBL/GenBank/DDBJ whole genome shotgun (WGS) entry which is preliminary data.</text>
</comment>
<dbReference type="Pfam" id="PF01243">
    <property type="entry name" value="PNPOx_N"/>
    <property type="match status" value="1"/>
</dbReference>
<dbReference type="EMBL" id="JBHILM010000051">
    <property type="protein sequence ID" value="MFB5684906.1"/>
    <property type="molecule type" value="Genomic_DNA"/>
</dbReference>
<dbReference type="Gene3D" id="2.30.110.10">
    <property type="entry name" value="Electron Transport, Fmn-binding Protein, Chain A"/>
    <property type="match status" value="1"/>
</dbReference>
<keyword evidence="3" id="KW-1185">Reference proteome</keyword>
<dbReference type="InterPro" id="IPR012349">
    <property type="entry name" value="Split_barrel_FMN-bd"/>
</dbReference>
<evidence type="ECO:0000313" key="3">
    <source>
        <dbReference type="Proteomes" id="UP001580407"/>
    </source>
</evidence>
<gene>
    <name evidence="2" type="ORF">ACE3NQ_28760</name>
</gene>
<dbReference type="PANTHER" id="PTHR42815">
    <property type="entry name" value="FAD-BINDING, PUTATIVE (AFU_ORTHOLOGUE AFUA_6G07600)-RELATED"/>
    <property type="match status" value="1"/>
</dbReference>
<dbReference type="InterPro" id="IPR024029">
    <property type="entry name" value="Pyridox_Oxase_FMN-dep"/>
</dbReference>
<evidence type="ECO:0000259" key="1">
    <source>
        <dbReference type="Pfam" id="PF01243"/>
    </source>
</evidence>
<proteinExistence type="predicted"/>
<organism evidence="2 3">
    <name type="scientific">Paenibacillus terreus</name>
    <dbReference type="NCBI Taxonomy" id="1387834"/>
    <lineage>
        <taxon>Bacteria</taxon>
        <taxon>Bacillati</taxon>
        <taxon>Bacillota</taxon>
        <taxon>Bacilli</taxon>
        <taxon>Bacillales</taxon>
        <taxon>Paenibacillaceae</taxon>
        <taxon>Paenibacillus</taxon>
    </lineage>
</organism>
<feature type="domain" description="Pyridoxamine 5'-phosphate oxidase N-terminal" evidence="1">
    <location>
        <begin position="37"/>
        <end position="138"/>
    </location>
</feature>
<dbReference type="NCBIfam" id="TIGR04025">
    <property type="entry name" value="PPOX_FMN_DR2398"/>
    <property type="match status" value="1"/>
</dbReference>
<protein>
    <submittedName>
        <fullName evidence="2">MSMEG_1061 family FMN-dependent PPOX-type flavoprotein</fullName>
    </submittedName>
</protein>
<evidence type="ECO:0000313" key="2">
    <source>
        <dbReference type="EMBL" id="MFB5684906.1"/>
    </source>
</evidence>
<sequence>MNSPSWMQHIMTSPDELRELVGTPSERVQHKVVSVIEEHTRGYLQQSPLFFLATSSADGRCDVSPRGDGPGFVRVLDERRLVFPERPGNKRVDSLLNIMENPQVGMIFLIPGLDEVLRINGKAWITRSPELLEQMQWDGKTTGMCVVVEVEECFVHCPRAFKQSKIWSPDAWPEKEELPSIAEMFLAHLELNKSVQKED</sequence>
<reference evidence="2 3" key="1">
    <citation type="submission" date="2024-09" db="EMBL/GenBank/DDBJ databases">
        <authorList>
            <person name="Ruan L."/>
        </authorList>
    </citation>
    <scope>NUCLEOTIDE SEQUENCE [LARGE SCALE GENOMIC DNA]</scope>
    <source>
        <strain evidence="2 3">D33</strain>
    </source>
</reference>
<dbReference type="Proteomes" id="UP001580407">
    <property type="component" value="Unassembled WGS sequence"/>
</dbReference>
<accession>A0ABV5BGR2</accession>
<dbReference type="RefSeq" id="WP_375528572.1">
    <property type="nucleotide sequence ID" value="NZ_JBHILM010000051.1"/>
</dbReference>
<dbReference type="SUPFAM" id="SSF50475">
    <property type="entry name" value="FMN-binding split barrel"/>
    <property type="match status" value="1"/>
</dbReference>
<name>A0ABV5BGR2_9BACL</name>
<dbReference type="PANTHER" id="PTHR42815:SF2">
    <property type="entry name" value="FAD-BINDING, PUTATIVE (AFU_ORTHOLOGUE AFUA_6G07600)-RELATED"/>
    <property type="match status" value="1"/>
</dbReference>
<dbReference type="InterPro" id="IPR011576">
    <property type="entry name" value="Pyridox_Oxase_N"/>
</dbReference>